<gene>
    <name evidence="2" type="ORF">ACFSUN_08220</name>
</gene>
<reference evidence="3" key="1">
    <citation type="journal article" date="2019" name="Int. J. Syst. Evol. Microbiol.">
        <title>The Global Catalogue of Microorganisms (GCM) 10K type strain sequencing project: providing services to taxonomists for standard genome sequencing and annotation.</title>
        <authorList>
            <consortium name="The Broad Institute Genomics Platform"/>
            <consortium name="The Broad Institute Genome Sequencing Center for Infectious Disease"/>
            <person name="Wu L."/>
            <person name="Ma J."/>
        </authorList>
    </citation>
    <scope>NUCLEOTIDE SEQUENCE [LARGE SCALE GENOMIC DNA]</scope>
    <source>
        <strain evidence="3">TISTR 1858</strain>
    </source>
</reference>
<evidence type="ECO:0000256" key="1">
    <source>
        <dbReference type="SAM" id="Phobius"/>
    </source>
</evidence>
<evidence type="ECO:0000313" key="3">
    <source>
        <dbReference type="Proteomes" id="UP001597451"/>
    </source>
</evidence>
<evidence type="ECO:0000313" key="2">
    <source>
        <dbReference type="EMBL" id="MFD2628771.1"/>
    </source>
</evidence>
<name>A0ABW5Q032_9BACI</name>
<keyword evidence="3" id="KW-1185">Reference proteome</keyword>
<organism evidence="2 3">
    <name type="scientific">Oceanobacillus kapialis</name>
    <dbReference type="NCBI Taxonomy" id="481353"/>
    <lineage>
        <taxon>Bacteria</taxon>
        <taxon>Bacillati</taxon>
        <taxon>Bacillota</taxon>
        <taxon>Bacilli</taxon>
        <taxon>Bacillales</taxon>
        <taxon>Bacillaceae</taxon>
        <taxon>Oceanobacillus</taxon>
    </lineage>
</organism>
<proteinExistence type="predicted"/>
<feature type="transmembrane region" description="Helical" evidence="1">
    <location>
        <begin position="6"/>
        <end position="26"/>
    </location>
</feature>
<keyword evidence="1" id="KW-1133">Transmembrane helix</keyword>
<dbReference type="RefSeq" id="WP_379561515.1">
    <property type="nucleotide sequence ID" value="NZ_JBHUMX010000019.1"/>
</dbReference>
<comment type="caution">
    <text evidence="2">The sequence shown here is derived from an EMBL/GenBank/DDBJ whole genome shotgun (WGS) entry which is preliminary data.</text>
</comment>
<dbReference type="Proteomes" id="UP001597451">
    <property type="component" value="Unassembled WGS sequence"/>
</dbReference>
<keyword evidence="1" id="KW-0472">Membrane</keyword>
<protein>
    <submittedName>
        <fullName evidence="2">Uncharacterized protein</fullName>
    </submittedName>
</protein>
<sequence length="244" mass="28644">MNNYLNEIFSVLGGGLGGVILTHLFYKSKLKKEQKIRFQNEVGDRIAKSLIEVRDIELKADVIEVYDIENQLESRGSNLNIFESSAIYPAIMHDKQSLIDFINDISFARYNYEKDLDCQVAAYLLYIERYLSELSLFLSDFDEDAMPTLGTIFIADIQKWQRSFDNILVKKINSHPTKFERHHGFRWKLEKNRTRKKLYYVSILYRLKSDYKSDIINLARGIIESVKEEYSLDKEIASKEKDIQ</sequence>
<accession>A0ABW5Q032</accession>
<keyword evidence="1" id="KW-0812">Transmembrane</keyword>
<dbReference type="EMBL" id="JBHUMX010000019">
    <property type="protein sequence ID" value="MFD2628771.1"/>
    <property type="molecule type" value="Genomic_DNA"/>
</dbReference>